<evidence type="ECO:0000313" key="2">
    <source>
        <dbReference type="EMBL" id="ETW97715.1"/>
    </source>
</evidence>
<dbReference type="EMBL" id="AZHX01002023">
    <property type="protein sequence ID" value="ETW97715.1"/>
    <property type="molecule type" value="Genomic_DNA"/>
</dbReference>
<accession>W4LJ19</accession>
<keyword evidence="3" id="KW-1185">Reference proteome</keyword>
<dbReference type="Pfam" id="PF10137">
    <property type="entry name" value="CAP12-PCTIR_TIR"/>
    <property type="match status" value="1"/>
</dbReference>
<sequence length="218" mass="24598">MRKRLEQVLYLIWARIVDVRVQSRASNPGDEIIGEIKRKLDTEYPETIHQFKGITSTAQRAMRAKVFIGSSRNSLRVAEEVQTLLQLHDDIEASLWLYDPVFALGNSTLDGLFNAVDTYDFGVFVFGPDDMLVDNAQPVFVPRDNLIFEYGLFLGKLGRKRAYVIKANQSTILTDLSGITIAQYDAQNPNIHAALGTPCRQVRDAILGEWRWPLSATP</sequence>
<proteinExistence type="predicted"/>
<dbReference type="AlphaFoldDB" id="W4LJ19"/>
<dbReference type="InterPro" id="IPR019302">
    <property type="entry name" value="CAP12/PCTIR_TIR_dom"/>
</dbReference>
<evidence type="ECO:0000313" key="3">
    <source>
        <dbReference type="Proteomes" id="UP000019140"/>
    </source>
</evidence>
<evidence type="ECO:0000259" key="1">
    <source>
        <dbReference type="Pfam" id="PF10137"/>
    </source>
</evidence>
<reference evidence="2 3" key="1">
    <citation type="journal article" date="2014" name="Nature">
        <title>An environmental bacterial taxon with a large and distinct metabolic repertoire.</title>
        <authorList>
            <person name="Wilson M.C."/>
            <person name="Mori T."/>
            <person name="Ruckert C."/>
            <person name="Uria A.R."/>
            <person name="Helf M.J."/>
            <person name="Takada K."/>
            <person name="Gernert C."/>
            <person name="Steffens U.A."/>
            <person name="Heycke N."/>
            <person name="Schmitt S."/>
            <person name="Rinke C."/>
            <person name="Helfrich E.J."/>
            <person name="Brachmann A.O."/>
            <person name="Gurgui C."/>
            <person name="Wakimoto T."/>
            <person name="Kracht M."/>
            <person name="Crusemann M."/>
            <person name="Hentschel U."/>
            <person name="Abe I."/>
            <person name="Matsunaga S."/>
            <person name="Kalinowski J."/>
            <person name="Takeyama H."/>
            <person name="Piel J."/>
        </authorList>
    </citation>
    <scope>NUCLEOTIDE SEQUENCE [LARGE SCALE GENOMIC DNA]</scope>
    <source>
        <strain evidence="3">TSY2</strain>
    </source>
</reference>
<dbReference type="GO" id="GO:0050135">
    <property type="term" value="F:NADP+ nucleosidase activity"/>
    <property type="evidence" value="ECO:0007669"/>
    <property type="project" value="InterPro"/>
</dbReference>
<name>W4LJ19_9BACT</name>
<organism evidence="2 3">
    <name type="scientific">Candidatus Entotheonella gemina</name>
    <dbReference type="NCBI Taxonomy" id="1429439"/>
    <lineage>
        <taxon>Bacteria</taxon>
        <taxon>Pseudomonadati</taxon>
        <taxon>Nitrospinota/Tectimicrobiota group</taxon>
        <taxon>Candidatus Tectimicrobiota</taxon>
        <taxon>Candidatus Entotheonellia</taxon>
        <taxon>Candidatus Entotheonellales</taxon>
        <taxon>Candidatus Entotheonellaceae</taxon>
        <taxon>Candidatus Entotheonella</taxon>
    </lineage>
</organism>
<feature type="domain" description="CD-NTase-associated protein 12/Pycsar effector protein TIR" evidence="1">
    <location>
        <begin position="65"/>
        <end position="185"/>
    </location>
</feature>
<dbReference type="HOGENOM" id="CLU_1265020_0_0_7"/>
<protein>
    <recommendedName>
        <fullName evidence="1">CD-NTase-associated protein 12/Pycsar effector protein TIR domain-containing protein</fullName>
    </recommendedName>
</protein>
<dbReference type="Proteomes" id="UP000019140">
    <property type="component" value="Unassembled WGS sequence"/>
</dbReference>
<comment type="caution">
    <text evidence="2">The sequence shown here is derived from an EMBL/GenBank/DDBJ whole genome shotgun (WGS) entry which is preliminary data.</text>
</comment>
<gene>
    <name evidence="2" type="ORF">ETSY2_44090</name>
</gene>